<accession>A0ABD2ZAJ4</accession>
<feature type="transmembrane region" description="Helical" evidence="1">
    <location>
        <begin position="157"/>
        <end position="176"/>
    </location>
</feature>
<evidence type="ECO:0008006" key="4">
    <source>
        <dbReference type="Google" id="ProtNLM"/>
    </source>
</evidence>
<keyword evidence="1" id="KW-0472">Membrane</keyword>
<evidence type="ECO:0000256" key="1">
    <source>
        <dbReference type="SAM" id="Phobius"/>
    </source>
</evidence>
<dbReference type="Proteomes" id="UP001630127">
    <property type="component" value="Unassembled WGS sequence"/>
</dbReference>
<keyword evidence="3" id="KW-1185">Reference proteome</keyword>
<gene>
    <name evidence="2" type="ORF">ACH5RR_023011</name>
</gene>
<evidence type="ECO:0000313" key="2">
    <source>
        <dbReference type="EMBL" id="KAL3516109.1"/>
    </source>
</evidence>
<proteinExistence type="predicted"/>
<evidence type="ECO:0000313" key="3">
    <source>
        <dbReference type="Proteomes" id="UP001630127"/>
    </source>
</evidence>
<organism evidence="2 3">
    <name type="scientific">Cinchona calisaya</name>
    <dbReference type="NCBI Taxonomy" id="153742"/>
    <lineage>
        <taxon>Eukaryota</taxon>
        <taxon>Viridiplantae</taxon>
        <taxon>Streptophyta</taxon>
        <taxon>Embryophyta</taxon>
        <taxon>Tracheophyta</taxon>
        <taxon>Spermatophyta</taxon>
        <taxon>Magnoliopsida</taxon>
        <taxon>eudicotyledons</taxon>
        <taxon>Gunneridae</taxon>
        <taxon>Pentapetalae</taxon>
        <taxon>asterids</taxon>
        <taxon>lamiids</taxon>
        <taxon>Gentianales</taxon>
        <taxon>Rubiaceae</taxon>
        <taxon>Cinchonoideae</taxon>
        <taxon>Cinchoneae</taxon>
        <taxon>Cinchona</taxon>
    </lineage>
</organism>
<feature type="transmembrane region" description="Helical" evidence="1">
    <location>
        <begin position="132"/>
        <end position="151"/>
    </location>
</feature>
<keyword evidence="1" id="KW-1133">Transmembrane helix</keyword>
<dbReference type="AlphaFoldDB" id="A0ABD2ZAJ4"/>
<comment type="caution">
    <text evidence="2">The sequence shown here is derived from an EMBL/GenBank/DDBJ whole genome shotgun (WGS) entry which is preliminary data.</text>
</comment>
<protein>
    <recommendedName>
        <fullName evidence="4">Transmembrane protein</fullName>
    </recommendedName>
</protein>
<name>A0ABD2ZAJ4_9GENT</name>
<reference evidence="2 3" key="1">
    <citation type="submission" date="2024-11" db="EMBL/GenBank/DDBJ databases">
        <title>A near-complete genome assembly of Cinchona calisaya.</title>
        <authorList>
            <person name="Lian D.C."/>
            <person name="Zhao X.W."/>
            <person name="Wei L."/>
        </authorList>
    </citation>
    <scope>NUCLEOTIDE SEQUENCE [LARGE SCALE GENOMIC DNA]</scope>
    <source>
        <tissue evidence="2">Nenye</tissue>
    </source>
</reference>
<dbReference type="EMBL" id="JBJUIK010000010">
    <property type="protein sequence ID" value="KAL3516109.1"/>
    <property type="molecule type" value="Genomic_DNA"/>
</dbReference>
<keyword evidence="1" id="KW-0812">Transmembrane</keyword>
<feature type="transmembrane region" description="Helical" evidence="1">
    <location>
        <begin position="183"/>
        <end position="199"/>
    </location>
</feature>
<sequence length="224" mass="25787">MQTFLVQNVHLKNPFSNFSPRNHFLLNKHKLVTFSHSHFHPFSQETQIQKSIICARNKKRQYGSARSRKLMIESAYYIASKLKILPEPLDYLIKEFGIGVGGNGGGGFGTFWKGSGWGGFDGWGKKRRRKKLMLEIMGILVILCLGFWLILGKQLDADVLFGFLGLVLFGFSMNGWRNGIKDWALGFCCCAFLVGLVLWREDFQRWAKSFGPRRLSRWRKGRLF</sequence>